<keyword evidence="1" id="KW-0175">Coiled coil</keyword>
<evidence type="ECO:0000256" key="1">
    <source>
        <dbReference type="SAM" id="Coils"/>
    </source>
</evidence>
<dbReference type="AlphaFoldDB" id="B2TM62"/>
<proteinExistence type="predicted"/>
<dbReference type="PATRIC" id="fig|935198.13.peg.1938"/>
<evidence type="ECO:0000313" key="2">
    <source>
        <dbReference type="EMBL" id="ACD24514.1"/>
    </source>
</evidence>
<feature type="coiled-coil region" evidence="1">
    <location>
        <begin position="94"/>
        <end position="128"/>
    </location>
</feature>
<organism evidence="2">
    <name type="scientific">Clostridium botulinum (strain Eklund 17B / Type B)</name>
    <dbReference type="NCBI Taxonomy" id="935198"/>
    <lineage>
        <taxon>Bacteria</taxon>
        <taxon>Bacillati</taxon>
        <taxon>Bacillota</taxon>
        <taxon>Clostridia</taxon>
        <taxon>Eubacteriales</taxon>
        <taxon>Clostridiaceae</taxon>
        <taxon>Clostridium</taxon>
    </lineage>
</organism>
<sequence>MINSMNLNNLLKPNFNNIKSKRPQPSDEVKAIQESLSNGTKTLETLTDEEMKSLTLFEEQDKAAWYAEIFEDMSKAEKLAKKVAKGETLTKEEQEFLEEKFPQIKDEAQRAKQEAEALAKRIKAADSKGEKRLILLQGMQGISISNMKSGDFMESIKAQIKMEAMKYAKELSEEDGEIKLEKVDVPVGSFFNKNMYN</sequence>
<name>B2TM62_CLOBB</name>
<gene>
    <name evidence="2" type="ordered locus">CLL_A1986</name>
</gene>
<reference evidence="2" key="1">
    <citation type="submission" date="2009-06" db="EMBL/GenBank/DDBJ databases">
        <authorList>
            <consortium name="US DOE Joint Genome Institute (JGI-PGF)"/>
            <person name="Lucas S."/>
            <person name="Copeland A."/>
            <person name="Lapidus A."/>
            <person name="Glavina del Rio T."/>
            <person name="Dalin E."/>
            <person name="Tice H."/>
            <person name="Bruce D."/>
            <person name="Goodwin L."/>
            <person name="Pitluck S."/>
            <person name="Kyrpides N."/>
            <person name="Mavromatis K."/>
            <person name="Ivanova N."/>
            <person name="Saunders E."/>
            <person name="Brettin T."/>
            <person name="Detter J.C."/>
            <person name="Han C."/>
            <person name="Larimer F."/>
            <person name="Land M."/>
            <person name="Hauser L."/>
            <person name="Markowitz V."/>
            <person name="Cheng J.-F."/>
            <person name="Hugenholtz P."/>
            <person name="Woyke T."/>
            <person name="Wu D."/>
            <person name="Gronow S."/>
            <person name="Klenk H.-P."/>
            <person name="Eisen J.A."/>
        </authorList>
    </citation>
    <scope>NUCLEOTIDE SEQUENCE</scope>
    <source>
        <strain evidence="2">Eklund 17B</strain>
    </source>
</reference>
<dbReference type="KEGG" id="cbk:CLL_A1986"/>
<dbReference type="EMBL" id="CP001056">
    <property type="protein sequence ID" value="ACD24514.1"/>
    <property type="molecule type" value="Genomic_DNA"/>
</dbReference>
<dbReference type="HOGENOM" id="CLU_1394195_0_0_9"/>
<accession>B2TM62</accession>
<protein>
    <submittedName>
        <fullName evidence="2">Alpha-NAC protein</fullName>
    </submittedName>
</protein>
<accession>U4PL13</accession>
<reference evidence="2" key="2">
    <citation type="submission" date="2009-08" db="EMBL/GenBank/DDBJ databases">
        <authorList>
            <person name="Shrivastava S."/>
            <person name="Brinkac L.M."/>
            <person name="Dodson R.J."/>
            <person name="Harkins D.M."/>
            <person name="Durkin A.S."/>
            <person name="Sutton G."/>
        </authorList>
    </citation>
    <scope>NUCLEOTIDE SEQUENCE</scope>
    <source>
        <strain evidence="2">Eklund 17B</strain>
    </source>
</reference>